<name>A0A1D1VN49_RAMVA</name>
<dbReference type="Proteomes" id="UP000186922">
    <property type="component" value="Unassembled WGS sequence"/>
</dbReference>
<dbReference type="EMBL" id="BDGG01000007">
    <property type="protein sequence ID" value="GAV01168.1"/>
    <property type="molecule type" value="Genomic_DNA"/>
</dbReference>
<evidence type="ECO:0008006" key="4">
    <source>
        <dbReference type="Google" id="ProtNLM"/>
    </source>
</evidence>
<dbReference type="Gene3D" id="2.60.120.740">
    <property type="match status" value="1"/>
</dbReference>
<proteinExistence type="predicted"/>
<feature type="signal peptide" evidence="1">
    <location>
        <begin position="1"/>
        <end position="24"/>
    </location>
</feature>
<dbReference type="PROSITE" id="PS51257">
    <property type="entry name" value="PROKAR_LIPOPROTEIN"/>
    <property type="match status" value="1"/>
</dbReference>
<reference evidence="2 3" key="1">
    <citation type="journal article" date="2016" name="Nat. Commun.">
        <title>Extremotolerant tardigrade genome and improved radiotolerance of human cultured cells by tardigrade-unique protein.</title>
        <authorList>
            <person name="Hashimoto T."/>
            <person name="Horikawa D.D."/>
            <person name="Saito Y."/>
            <person name="Kuwahara H."/>
            <person name="Kozuka-Hata H."/>
            <person name="Shin-I T."/>
            <person name="Minakuchi Y."/>
            <person name="Ohishi K."/>
            <person name="Motoyama A."/>
            <person name="Aizu T."/>
            <person name="Enomoto A."/>
            <person name="Kondo K."/>
            <person name="Tanaka S."/>
            <person name="Hara Y."/>
            <person name="Koshikawa S."/>
            <person name="Sagara H."/>
            <person name="Miura T."/>
            <person name="Yokobori S."/>
            <person name="Miyagawa K."/>
            <person name="Suzuki Y."/>
            <person name="Kubo T."/>
            <person name="Oyama M."/>
            <person name="Kohara Y."/>
            <person name="Fujiyama A."/>
            <person name="Arakawa K."/>
            <person name="Katayama T."/>
            <person name="Toyoda A."/>
            <person name="Kunieda T."/>
        </authorList>
    </citation>
    <scope>NUCLEOTIDE SEQUENCE [LARGE SCALE GENOMIC DNA]</scope>
    <source>
        <strain evidence="2 3">YOKOZUNA-1</strain>
    </source>
</reference>
<comment type="caution">
    <text evidence="2">The sequence shown here is derived from an EMBL/GenBank/DDBJ whole genome shotgun (WGS) entry which is preliminary data.</text>
</comment>
<protein>
    <recommendedName>
        <fullName evidence="4">SUEL-type lectin domain-containing protein</fullName>
    </recommendedName>
</protein>
<evidence type="ECO:0000313" key="2">
    <source>
        <dbReference type="EMBL" id="GAV01168.1"/>
    </source>
</evidence>
<gene>
    <name evidence="2" type="primary">RvY_11920-1</name>
    <name evidence="2" type="synonym">RvY_11920.1</name>
    <name evidence="2" type="ORF">RvY_11920</name>
</gene>
<dbReference type="InterPro" id="IPR043159">
    <property type="entry name" value="Lectin_gal-bd_sf"/>
</dbReference>
<evidence type="ECO:0000256" key="1">
    <source>
        <dbReference type="SAM" id="SignalP"/>
    </source>
</evidence>
<keyword evidence="1" id="KW-0732">Signal</keyword>
<dbReference type="CDD" id="cd22823">
    <property type="entry name" value="Gal_Rha_Lectin"/>
    <property type="match status" value="1"/>
</dbReference>
<evidence type="ECO:0000313" key="3">
    <source>
        <dbReference type="Proteomes" id="UP000186922"/>
    </source>
</evidence>
<accession>A0A1D1VN49</accession>
<feature type="chain" id="PRO_5008898643" description="SUEL-type lectin domain-containing protein" evidence="1">
    <location>
        <begin position="25"/>
        <end position="167"/>
    </location>
</feature>
<organism evidence="2 3">
    <name type="scientific">Ramazzottius varieornatus</name>
    <name type="common">Water bear</name>
    <name type="synonym">Tardigrade</name>
    <dbReference type="NCBI Taxonomy" id="947166"/>
    <lineage>
        <taxon>Eukaryota</taxon>
        <taxon>Metazoa</taxon>
        <taxon>Ecdysozoa</taxon>
        <taxon>Tardigrada</taxon>
        <taxon>Eutardigrada</taxon>
        <taxon>Parachela</taxon>
        <taxon>Hypsibioidea</taxon>
        <taxon>Ramazzottiidae</taxon>
        <taxon>Ramazzottius</taxon>
    </lineage>
</organism>
<keyword evidence="3" id="KW-1185">Reference proteome</keyword>
<dbReference type="AlphaFoldDB" id="A0A1D1VN49"/>
<sequence length="167" mass="17839">MLRQTRILLVAVFLVAWITGSACGAFTDSKASLSADSWRGWKVFPSRQQASFSCPSSLNIHVENVSFTETSTTGRVRNKPVSIKSSICPTVKVLQAIRTACDNKVSCTLPAGSLVPSTGKSSTGCSGKSVLVDYTCDNFMVMEEHPVAVPNKPRITGASAITELLPQ</sequence>